<feature type="region of interest" description="Disordered" evidence="1">
    <location>
        <begin position="1"/>
        <end position="22"/>
    </location>
</feature>
<proteinExistence type="predicted"/>
<comment type="caution">
    <text evidence="2">The sequence shown here is derived from an EMBL/GenBank/DDBJ whole genome shotgun (WGS) entry which is preliminary data.</text>
</comment>
<evidence type="ECO:0000313" key="2">
    <source>
        <dbReference type="EMBL" id="PIL29116.1"/>
    </source>
</evidence>
<accession>A0A2G8S5R5</accession>
<feature type="region of interest" description="Disordered" evidence="1">
    <location>
        <begin position="356"/>
        <end position="399"/>
    </location>
</feature>
<feature type="compositionally biased region" description="Low complexity" evidence="1">
    <location>
        <begin position="356"/>
        <end position="367"/>
    </location>
</feature>
<feature type="compositionally biased region" description="Low complexity" evidence="1">
    <location>
        <begin position="169"/>
        <end position="183"/>
    </location>
</feature>
<dbReference type="Proteomes" id="UP000230002">
    <property type="component" value="Unassembled WGS sequence"/>
</dbReference>
<reference evidence="2 3" key="1">
    <citation type="journal article" date="2015" name="Sci. Rep.">
        <title>Chromosome-level genome map provides insights into diverse defense mechanisms in the medicinal fungus Ganoderma sinense.</title>
        <authorList>
            <person name="Zhu Y."/>
            <person name="Xu J."/>
            <person name="Sun C."/>
            <person name="Zhou S."/>
            <person name="Xu H."/>
            <person name="Nelson D.R."/>
            <person name="Qian J."/>
            <person name="Song J."/>
            <person name="Luo H."/>
            <person name="Xiang L."/>
            <person name="Li Y."/>
            <person name="Xu Z."/>
            <person name="Ji A."/>
            <person name="Wang L."/>
            <person name="Lu S."/>
            <person name="Hayward A."/>
            <person name="Sun W."/>
            <person name="Li X."/>
            <person name="Schwartz D.C."/>
            <person name="Wang Y."/>
            <person name="Chen S."/>
        </authorList>
    </citation>
    <scope>NUCLEOTIDE SEQUENCE [LARGE SCALE GENOMIC DNA]</scope>
    <source>
        <strain evidence="2 3">ZZ0214-1</strain>
    </source>
</reference>
<organism evidence="2 3">
    <name type="scientific">Ganoderma sinense ZZ0214-1</name>
    <dbReference type="NCBI Taxonomy" id="1077348"/>
    <lineage>
        <taxon>Eukaryota</taxon>
        <taxon>Fungi</taxon>
        <taxon>Dikarya</taxon>
        <taxon>Basidiomycota</taxon>
        <taxon>Agaricomycotina</taxon>
        <taxon>Agaricomycetes</taxon>
        <taxon>Polyporales</taxon>
        <taxon>Polyporaceae</taxon>
        <taxon>Ganoderma</taxon>
    </lineage>
</organism>
<evidence type="ECO:0000313" key="3">
    <source>
        <dbReference type="Proteomes" id="UP000230002"/>
    </source>
</evidence>
<sequence>MQTGSAHTSPPPGAATAVNNAQDAPMKGSDVLQISLMEMLARNPDFRFDWDQKTFAIVFNLNDANGPADAVNKSVPFPRNVVTSFRTHRDVLHPPLLRQSFRLPPSAPLSRCGLGTHSAAQCFQNLYGIPDGASRQTILAQANRVDANGAVNDNAAQPRPCEIHEAQNARGSAAAAGAGSDASTGTPRCTRPLPRRNQIVNGSNEGAPATTTTPNSNPNTSAAQAGATYDNTNTPPTPSGDDDDDDVPLDVLKREVAAKRKRKAAATFEPVIKTEPVEKESGKRLHPERHQFKIRGMEERVRWYYTESKRPIDAVPSALLKPRHEALYVHRFCVPFVGWQAWIYVKFATQGQASAGTGTRATASSGAAVGGTGGIDSRVGNGGGNGNGNGSEGEGERQAGEWRRVEIGDPHPRLEGLVLHMLDEDSGPRWVKPQSARTYASGKHKRARWARNM</sequence>
<dbReference type="EMBL" id="AYKW01000023">
    <property type="protein sequence ID" value="PIL29116.1"/>
    <property type="molecule type" value="Genomic_DNA"/>
</dbReference>
<feature type="compositionally biased region" description="Low complexity" evidence="1">
    <location>
        <begin position="207"/>
        <end position="223"/>
    </location>
</feature>
<evidence type="ECO:0000256" key="1">
    <source>
        <dbReference type="SAM" id="MobiDB-lite"/>
    </source>
</evidence>
<name>A0A2G8S5R5_9APHY</name>
<keyword evidence="3" id="KW-1185">Reference proteome</keyword>
<dbReference type="AlphaFoldDB" id="A0A2G8S5R5"/>
<protein>
    <submittedName>
        <fullName evidence="2">Uncharacterized protein</fullName>
    </submittedName>
</protein>
<feature type="compositionally biased region" description="Gly residues" evidence="1">
    <location>
        <begin position="368"/>
        <end position="392"/>
    </location>
</feature>
<dbReference type="OrthoDB" id="2757158at2759"/>
<feature type="region of interest" description="Disordered" evidence="1">
    <location>
        <begin position="166"/>
        <end position="247"/>
    </location>
</feature>
<gene>
    <name evidence="2" type="ORF">GSI_09164</name>
</gene>